<evidence type="ECO:0000313" key="1">
    <source>
        <dbReference type="EMBL" id="QJA91910.1"/>
    </source>
</evidence>
<reference evidence="1" key="1">
    <citation type="submission" date="2020-03" db="EMBL/GenBank/DDBJ databases">
        <title>The deep terrestrial virosphere.</title>
        <authorList>
            <person name="Holmfeldt K."/>
            <person name="Nilsson E."/>
            <person name="Simone D."/>
            <person name="Lopez-Fernandez M."/>
            <person name="Wu X."/>
            <person name="de Brujin I."/>
            <person name="Lundin D."/>
            <person name="Andersson A."/>
            <person name="Bertilsson S."/>
            <person name="Dopson M."/>
        </authorList>
    </citation>
    <scope>NUCLEOTIDE SEQUENCE</scope>
    <source>
        <strain evidence="1">MM415B03233</strain>
    </source>
</reference>
<accession>A0A6M3LB04</accession>
<gene>
    <name evidence="1" type="ORF">MM415B03233_0009</name>
</gene>
<sequence>MSRSGREEGKRMGRVIINFEDYRNVIEYFDLSDEAMWKLSVMADENKMTEDDFMAYLVEKAYNKIR</sequence>
<organism evidence="1">
    <name type="scientific">viral metagenome</name>
    <dbReference type="NCBI Taxonomy" id="1070528"/>
    <lineage>
        <taxon>unclassified sequences</taxon>
        <taxon>metagenomes</taxon>
        <taxon>organismal metagenomes</taxon>
    </lineage>
</organism>
<proteinExistence type="predicted"/>
<name>A0A6M3LB04_9ZZZZ</name>
<protein>
    <submittedName>
        <fullName evidence="1">Uncharacterized protein</fullName>
    </submittedName>
</protein>
<dbReference type="AlphaFoldDB" id="A0A6M3LB04"/>
<dbReference type="EMBL" id="MT143023">
    <property type="protein sequence ID" value="QJA91910.1"/>
    <property type="molecule type" value="Genomic_DNA"/>
</dbReference>